<accession>A0A146LZZ2</accession>
<proteinExistence type="predicted"/>
<name>A0A146LZZ2_LYGHE</name>
<dbReference type="InterPro" id="IPR038602">
    <property type="entry name" value="Mite_allergen_7_sf"/>
</dbReference>
<feature type="chain" id="PRO_5007527538" evidence="1">
    <location>
        <begin position="19"/>
        <end position="291"/>
    </location>
</feature>
<organism evidence="2">
    <name type="scientific">Lygus hesperus</name>
    <name type="common">Western plant bug</name>
    <dbReference type="NCBI Taxonomy" id="30085"/>
    <lineage>
        <taxon>Eukaryota</taxon>
        <taxon>Metazoa</taxon>
        <taxon>Ecdysozoa</taxon>
        <taxon>Arthropoda</taxon>
        <taxon>Hexapoda</taxon>
        <taxon>Insecta</taxon>
        <taxon>Pterygota</taxon>
        <taxon>Neoptera</taxon>
        <taxon>Paraneoptera</taxon>
        <taxon>Hemiptera</taxon>
        <taxon>Heteroptera</taxon>
        <taxon>Panheteroptera</taxon>
        <taxon>Cimicomorpha</taxon>
        <taxon>Miridae</taxon>
        <taxon>Mirini</taxon>
        <taxon>Lygus</taxon>
    </lineage>
</organism>
<gene>
    <name evidence="2" type="ORF">g.54528</name>
</gene>
<dbReference type="AlphaFoldDB" id="A0A146LZZ2"/>
<evidence type="ECO:0000256" key="1">
    <source>
        <dbReference type="SAM" id="SignalP"/>
    </source>
</evidence>
<dbReference type="Pfam" id="PF16984">
    <property type="entry name" value="Grp7_allergen"/>
    <property type="match status" value="1"/>
</dbReference>
<evidence type="ECO:0000313" key="2">
    <source>
        <dbReference type="EMBL" id="JAQ12097.1"/>
    </source>
</evidence>
<dbReference type="EMBL" id="GDHC01006532">
    <property type="protein sequence ID" value="JAQ12097.1"/>
    <property type="molecule type" value="Transcribed_RNA"/>
</dbReference>
<protein>
    <submittedName>
        <fullName evidence="2">Uncharacterized protein</fullName>
    </submittedName>
</protein>
<dbReference type="Gene3D" id="3.15.10.50">
    <property type="match status" value="1"/>
</dbReference>
<sequence>MKFAGLIVLAVCLGLASAGFLRSLSDAQNSLRSAAKNVATIQLNLAKNIATATQDFAKNVTTENVNFAKAVVDDSVNMAKIATSAASDIALRTVNTAKNATVNVIQGVSTRAINSGVGFLIAQMRGLVKATGKSNITIPDINTKTGPVTVNATRGFFSDISSISQAGKANVTVNGTSLTIDLPLKLDEIETGYKKFNVAMWKMQASGGLNVHIANDTFVVHLRLTPGFNCALNVEKVDVAVFGGISLDFKDMGKKSEFLMDKCSNMVVKFMKENIKKQVQSAIDTNLKKVL</sequence>
<reference evidence="2" key="1">
    <citation type="journal article" date="2016" name="Gigascience">
        <title>De novo construction of an expanded transcriptome assembly for the western tarnished plant bug, Lygus hesperus.</title>
        <authorList>
            <person name="Tassone E.E."/>
            <person name="Geib S.M."/>
            <person name="Hall B."/>
            <person name="Fabrick J.A."/>
            <person name="Brent C.S."/>
            <person name="Hull J.J."/>
        </authorList>
    </citation>
    <scope>NUCLEOTIDE SEQUENCE</scope>
</reference>
<feature type="non-terminal residue" evidence="2">
    <location>
        <position position="291"/>
    </location>
</feature>
<feature type="signal peptide" evidence="1">
    <location>
        <begin position="1"/>
        <end position="18"/>
    </location>
</feature>
<keyword evidence="1" id="KW-0732">Signal</keyword>
<dbReference type="InterPro" id="IPR020234">
    <property type="entry name" value="Mite_allergen_group-7"/>
</dbReference>